<reference evidence="2" key="2">
    <citation type="submission" date="2010-03" db="EMBL/GenBank/DDBJ databases">
        <authorList>
            <person name="Genoscope - CEA"/>
        </authorList>
    </citation>
    <scope>NUCLEOTIDE SEQUENCE</scope>
</reference>
<dbReference type="KEGG" id="nde:NIDE0645"/>
<keyword evidence="3" id="KW-1185">Reference proteome</keyword>
<evidence type="ECO:0000313" key="3">
    <source>
        <dbReference type="Proteomes" id="UP000001660"/>
    </source>
</evidence>
<organism evidence="2 3">
    <name type="scientific">Nitrospira defluvii</name>
    <dbReference type="NCBI Taxonomy" id="330214"/>
    <lineage>
        <taxon>Bacteria</taxon>
        <taxon>Pseudomonadati</taxon>
        <taxon>Nitrospirota</taxon>
        <taxon>Nitrospiria</taxon>
        <taxon>Nitrospirales</taxon>
        <taxon>Nitrospiraceae</taxon>
        <taxon>Nitrospira</taxon>
    </lineage>
</organism>
<dbReference type="EMBL" id="FP929003">
    <property type="protein sequence ID" value="CBK40417.1"/>
    <property type="molecule type" value="Genomic_DNA"/>
</dbReference>
<dbReference type="OrthoDB" id="5294804at2"/>
<dbReference type="Pfam" id="PF03929">
    <property type="entry name" value="PepSY_TM"/>
    <property type="match status" value="1"/>
</dbReference>
<name>D8PB08_9BACT</name>
<dbReference type="InterPro" id="IPR005625">
    <property type="entry name" value="PepSY-ass_TM"/>
</dbReference>
<dbReference type="HOGENOM" id="CLU_031962_4_2_0"/>
<evidence type="ECO:0008006" key="4">
    <source>
        <dbReference type="Google" id="ProtNLM"/>
    </source>
</evidence>
<feature type="transmembrane region" description="Helical" evidence="1">
    <location>
        <begin position="373"/>
        <end position="393"/>
    </location>
</feature>
<keyword evidence="1" id="KW-1133">Transmembrane helix</keyword>
<gene>
    <name evidence="2" type="ORF">NIDE0645</name>
</gene>
<dbReference type="PANTHER" id="PTHR34219">
    <property type="entry name" value="IRON-REGULATED INNER MEMBRANE PROTEIN-RELATED"/>
    <property type="match status" value="1"/>
</dbReference>
<feature type="transmembrane region" description="Helical" evidence="1">
    <location>
        <begin position="145"/>
        <end position="167"/>
    </location>
</feature>
<evidence type="ECO:0000256" key="1">
    <source>
        <dbReference type="SAM" id="Phobius"/>
    </source>
</evidence>
<proteinExistence type="predicted"/>
<keyword evidence="1" id="KW-0472">Membrane</keyword>
<accession>D8PB08</accession>
<dbReference type="eggNOG" id="COG3182">
    <property type="taxonomic scope" value="Bacteria"/>
</dbReference>
<feature type="transmembrane region" description="Helical" evidence="1">
    <location>
        <begin position="229"/>
        <end position="249"/>
    </location>
</feature>
<dbReference type="Proteomes" id="UP000001660">
    <property type="component" value="Chromosome"/>
</dbReference>
<keyword evidence="1" id="KW-0812">Transmembrane</keyword>
<evidence type="ECO:0000313" key="2">
    <source>
        <dbReference type="EMBL" id="CBK40417.1"/>
    </source>
</evidence>
<feature type="transmembrane region" description="Helical" evidence="1">
    <location>
        <begin position="25"/>
        <end position="46"/>
    </location>
</feature>
<reference evidence="2" key="1">
    <citation type="journal article" date="2010" name="Proc. Natl. Acad. Sci. U.S.A.">
        <title>A Nitrospira metagenome illuminates the physiology and evolution of globally important nitrite-oxidizing bacteria.</title>
        <authorList>
            <person name="Lucker S."/>
            <person name="Wagner M."/>
            <person name="Maixner F."/>
            <person name="Pelletier E."/>
            <person name="Koch H."/>
            <person name="Vacherie B."/>
            <person name="Rattei T."/>
            <person name="Sinninghe Damste J."/>
            <person name="Spieck E."/>
            <person name="Le Paslier D."/>
            <person name="Daims H."/>
        </authorList>
    </citation>
    <scope>NUCLEOTIDE SEQUENCE [LARGE SCALE GENOMIC DNA]</scope>
</reference>
<dbReference type="AlphaFoldDB" id="D8PB08"/>
<protein>
    <recommendedName>
        <fullName evidence="4">PepSY domain-containing protein</fullName>
    </recommendedName>
</protein>
<dbReference type="STRING" id="330214.NIDE0645"/>
<sequence length="434" mass="47862">MFSTEPTVPRTVAALRKRWLLAHRYLGLTAGALLVLIGLTGSILVFHLEIDEWLNPDLIRVAPKPGGSAAYRPVDEMAEAARRIMPQGGQLVFGQYPRHDGIAFRWNVSVPTGPDAKAPMDFELHHVFVDPYSAKVIGSRLVRPAGLGGAVPRTFVGFVFALHYALLLPRFGDPPFGDTVVAVIGMVLIVSLFTGLYLWWPRNGGWRAALTIKRRAHVRRVHFDVHKTAGVYCSLIFLAIFVSGVFLNLRAPFHAVVRLFSPTIDRYDIHSKPAEGRGSVSLGQVMQTVETQYPGGRPEWLYLPKKPTGTYTICRRDVPGLSLVLSRRCVVVDRYSGDIVHVQSPERGTAGDHFIQWQWPMHSGQIFGLTGRWIVLVSGLICPLLFVTGWYLWRRKRRGMHGRPPIGNGVPSGACQVGARAGEGAAVSVKGNGT</sequence>
<feature type="transmembrane region" description="Helical" evidence="1">
    <location>
        <begin position="179"/>
        <end position="200"/>
    </location>
</feature>